<gene>
    <name evidence="3" type="ORF">A1O9_07657</name>
</gene>
<dbReference type="RefSeq" id="XP_013258666.1">
    <property type="nucleotide sequence ID" value="XM_013403212.1"/>
</dbReference>
<dbReference type="Pfam" id="PF13410">
    <property type="entry name" value="GST_C_2"/>
    <property type="match status" value="1"/>
</dbReference>
<feature type="region of interest" description="Disordered" evidence="1">
    <location>
        <begin position="425"/>
        <end position="457"/>
    </location>
</feature>
<dbReference type="SFLD" id="SFLDS00019">
    <property type="entry name" value="Glutathione_Transferase_(cytos"/>
    <property type="match status" value="1"/>
</dbReference>
<dbReference type="InterPro" id="IPR050983">
    <property type="entry name" value="GST_Omega/HSP26"/>
</dbReference>
<sequence>MDPDSLPNFAVPVQPIQFATPNDSHAASTQNSQSAPAVSAYADPTDSSLTLQNGNSPAQRRSQSITSKNPDGTPSTSRSPQSTRKVQRRASQSHTQQPAATPSRTASVATTASNPQPEDYSITQAAANLLTQPSASQSLYNNLSSTGSSLVWKNSTSTFPNGTPRQASKQTSVYTTPQGLIHSDPWSARHHERHNTPGSAGNNLGDEEVAVAANPFSDTFPLMTNPPNLQEWREKLFNVTDTLVLSEEEYLTYFPHVDNVYSHRSTQKYKRKPFVSHYWDCRLKGRPSGTPKSDDPNKKKRKRQARERDLCDVKIKVTEYCSVEEARKQGLVQASPSEMPSLYNGNINPELLGEAGAALSSLQNSGIGDESELTIIQEDGSNNPTNPVSDQSYGLLELPPRYPKGHPGAEGKRWFTIQRVRGNPGGGAVSELKRSEGLGSGDVNESAMDEEGDSTMLGPSLAMDLDHKHTLEESDRIKKNTVQRWLLKEEKERKRLSKITPTAPPTTGSTTTNPTANPPRSGESQSPTFRASGMAFFTARSHASPASSKITFFANSFCPFAQRVWIALEIKGIPYQMVEVMPPHLENYNPPDMLEVNPGASIPCIRHGNWGVWESGVIMEYLEDLAMGHNLLPLGNPQLRAHCRLWTDHINRKILPSFYSLLLTPPPSPQSQLDGVDDELESQNRSNTEQHTMLVSTLQKNITALVNASHATGPYFLGSEIGYVDVVFAPWIIRLSRVLSYYRNFPRPEIGTRWRQWVDAIESDERVRRTVSDENSYHGVYRGVGEDGWDSLRGTGNNADGASVVAANKKTIVEIAYAKRIVAQEGFGLGGDVWGHLGLQEDDVVNGMTSA</sequence>
<dbReference type="InterPro" id="IPR036282">
    <property type="entry name" value="Glutathione-S-Trfase_C_sf"/>
</dbReference>
<reference evidence="3 4" key="1">
    <citation type="submission" date="2013-03" db="EMBL/GenBank/DDBJ databases">
        <title>The Genome Sequence of Exophiala aquamarina CBS 119918.</title>
        <authorList>
            <consortium name="The Broad Institute Genomics Platform"/>
            <person name="Cuomo C."/>
            <person name="de Hoog S."/>
            <person name="Gorbushina A."/>
            <person name="Walker B."/>
            <person name="Young S.K."/>
            <person name="Zeng Q."/>
            <person name="Gargeya S."/>
            <person name="Fitzgerald M."/>
            <person name="Haas B."/>
            <person name="Abouelleil A."/>
            <person name="Allen A.W."/>
            <person name="Alvarado L."/>
            <person name="Arachchi H.M."/>
            <person name="Berlin A.M."/>
            <person name="Chapman S.B."/>
            <person name="Gainer-Dewar J."/>
            <person name="Goldberg J."/>
            <person name="Griggs A."/>
            <person name="Gujja S."/>
            <person name="Hansen M."/>
            <person name="Howarth C."/>
            <person name="Imamovic A."/>
            <person name="Ireland A."/>
            <person name="Larimer J."/>
            <person name="McCowan C."/>
            <person name="Murphy C."/>
            <person name="Pearson M."/>
            <person name="Poon T.W."/>
            <person name="Priest M."/>
            <person name="Roberts A."/>
            <person name="Saif S."/>
            <person name="Shea T."/>
            <person name="Sisk P."/>
            <person name="Sykes S."/>
            <person name="Wortman J."/>
            <person name="Nusbaum C."/>
            <person name="Birren B."/>
        </authorList>
    </citation>
    <scope>NUCLEOTIDE SEQUENCE [LARGE SCALE GENOMIC DNA]</scope>
    <source>
        <strain evidence="3 4">CBS 119918</strain>
    </source>
</reference>
<dbReference type="Gene3D" id="3.40.30.10">
    <property type="entry name" value="Glutaredoxin"/>
    <property type="match status" value="1"/>
</dbReference>
<protein>
    <recommendedName>
        <fullName evidence="2">GST N-terminal domain-containing protein</fullName>
    </recommendedName>
</protein>
<feature type="compositionally biased region" description="Low complexity" evidence="1">
    <location>
        <begin position="505"/>
        <end position="519"/>
    </location>
</feature>
<dbReference type="Gene3D" id="1.20.1050.10">
    <property type="match status" value="1"/>
</dbReference>
<evidence type="ECO:0000313" key="3">
    <source>
        <dbReference type="EMBL" id="KEF56076.1"/>
    </source>
</evidence>
<feature type="compositionally biased region" description="Polar residues" evidence="1">
    <location>
        <begin position="45"/>
        <end position="72"/>
    </location>
</feature>
<feature type="region of interest" description="Disordered" evidence="1">
    <location>
        <begin position="185"/>
        <end position="205"/>
    </location>
</feature>
<accession>A0A072P865</accession>
<name>A0A072P865_9EURO</name>
<dbReference type="Pfam" id="PF13409">
    <property type="entry name" value="GST_N_2"/>
    <property type="match status" value="1"/>
</dbReference>
<dbReference type="SFLD" id="SFLDG00358">
    <property type="entry name" value="Main_(cytGST)"/>
    <property type="match status" value="1"/>
</dbReference>
<evidence type="ECO:0000256" key="1">
    <source>
        <dbReference type="SAM" id="MobiDB-lite"/>
    </source>
</evidence>
<feature type="compositionally biased region" description="Low complexity" evidence="1">
    <location>
        <begin position="73"/>
        <end position="84"/>
    </location>
</feature>
<keyword evidence="4" id="KW-1185">Reference proteome</keyword>
<feature type="compositionally biased region" description="Polar residues" evidence="1">
    <location>
        <begin position="89"/>
        <end position="118"/>
    </location>
</feature>
<feature type="domain" description="GST N-terminal" evidence="2">
    <location>
        <begin position="548"/>
        <end position="630"/>
    </location>
</feature>
<dbReference type="VEuPathDB" id="FungiDB:A1O9_07657"/>
<feature type="compositionally biased region" description="Polar residues" evidence="1">
    <location>
        <begin position="17"/>
        <end position="36"/>
    </location>
</feature>
<dbReference type="STRING" id="1182545.A0A072P865"/>
<dbReference type="Proteomes" id="UP000027920">
    <property type="component" value="Unassembled WGS sequence"/>
</dbReference>
<dbReference type="GeneID" id="25282570"/>
<dbReference type="SUPFAM" id="SSF47616">
    <property type="entry name" value="GST C-terminal domain-like"/>
    <property type="match status" value="1"/>
</dbReference>
<dbReference type="InterPro" id="IPR036249">
    <property type="entry name" value="Thioredoxin-like_sf"/>
</dbReference>
<dbReference type="EMBL" id="AMGV01000006">
    <property type="protein sequence ID" value="KEF56076.1"/>
    <property type="molecule type" value="Genomic_DNA"/>
</dbReference>
<dbReference type="AlphaFoldDB" id="A0A072P865"/>
<dbReference type="OrthoDB" id="4951845at2759"/>
<dbReference type="HOGENOM" id="CLU_011226_7_1_1"/>
<proteinExistence type="predicted"/>
<dbReference type="PROSITE" id="PS50404">
    <property type="entry name" value="GST_NTER"/>
    <property type="match status" value="1"/>
</dbReference>
<dbReference type="SUPFAM" id="SSF52833">
    <property type="entry name" value="Thioredoxin-like"/>
    <property type="match status" value="1"/>
</dbReference>
<dbReference type="GO" id="GO:0005737">
    <property type="term" value="C:cytoplasm"/>
    <property type="evidence" value="ECO:0007669"/>
    <property type="project" value="TreeGrafter"/>
</dbReference>
<dbReference type="CDD" id="cd00299">
    <property type="entry name" value="GST_C_family"/>
    <property type="match status" value="1"/>
</dbReference>
<organism evidence="3 4">
    <name type="scientific">Exophiala aquamarina CBS 119918</name>
    <dbReference type="NCBI Taxonomy" id="1182545"/>
    <lineage>
        <taxon>Eukaryota</taxon>
        <taxon>Fungi</taxon>
        <taxon>Dikarya</taxon>
        <taxon>Ascomycota</taxon>
        <taxon>Pezizomycotina</taxon>
        <taxon>Eurotiomycetes</taxon>
        <taxon>Chaetothyriomycetidae</taxon>
        <taxon>Chaetothyriales</taxon>
        <taxon>Herpotrichiellaceae</taxon>
        <taxon>Exophiala</taxon>
    </lineage>
</organism>
<feature type="region of interest" description="Disordered" evidence="1">
    <location>
        <begin position="285"/>
        <end position="306"/>
    </location>
</feature>
<dbReference type="CDD" id="cd00570">
    <property type="entry name" value="GST_N_family"/>
    <property type="match status" value="1"/>
</dbReference>
<dbReference type="InterPro" id="IPR040079">
    <property type="entry name" value="Glutathione_S-Trfase"/>
</dbReference>
<feature type="region of interest" description="Disordered" evidence="1">
    <location>
        <begin position="1"/>
        <end position="118"/>
    </location>
</feature>
<dbReference type="PANTHER" id="PTHR43968:SF6">
    <property type="entry name" value="GLUTATHIONE S-TRANSFERASE OMEGA"/>
    <property type="match status" value="1"/>
</dbReference>
<comment type="caution">
    <text evidence="3">The sequence shown here is derived from an EMBL/GenBank/DDBJ whole genome shotgun (WGS) entry which is preliminary data.</text>
</comment>
<evidence type="ECO:0000313" key="4">
    <source>
        <dbReference type="Proteomes" id="UP000027920"/>
    </source>
</evidence>
<dbReference type="PANTHER" id="PTHR43968">
    <property type="match status" value="1"/>
</dbReference>
<feature type="region of interest" description="Disordered" evidence="1">
    <location>
        <begin position="492"/>
        <end position="528"/>
    </location>
</feature>
<evidence type="ECO:0000259" key="2">
    <source>
        <dbReference type="PROSITE" id="PS50404"/>
    </source>
</evidence>
<dbReference type="InterPro" id="IPR004045">
    <property type="entry name" value="Glutathione_S-Trfase_N"/>
</dbReference>